<dbReference type="AlphaFoldDB" id="A0ABD3G571"/>
<gene>
    <name evidence="1" type="ORF">V7S43_001318</name>
</gene>
<proteinExistence type="predicted"/>
<evidence type="ECO:0000313" key="2">
    <source>
        <dbReference type="Proteomes" id="UP001632037"/>
    </source>
</evidence>
<organism evidence="1 2">
    <name type="scientific">Phytophthora oleae</name>
    <dbReference type="NCBI Taxonomy" id="2107226"/>
    <lineage>
        <taxon>Eukaryota</taxon>
        <taxon>Sar</taxon>
        <taxon>Stramenopiles</taxon>
        <taxon>Oomycota</taxon>
        <taxon>Peronosporomycetes</taxon>
        <taxon>Peronosporales</taxon>
        <taxon>Peronosporaceae</taxon>
        <taxon>Phytophthora</taxon>
    </lineage>
</organism>
<sequence length="259" mass="28428">MDEMAKMLESYAGGLQQSFESVFERVGQSLTQSAQVMCMMNEVMETAMLQNLLVSSAYDRNGTLLIDVENRSQIMLGQMKISAHLHTSEANFFSTTLESLAAGQLVQLQASVQGLVGPIAGFIELECISPGTQQPLSKRTPFRVFFFQGGTFQALQSGQDGAVPDTSEVAAMSEQLPLTRVRDILDLSPIKGIFTLQQGRYRFIPTRPSDTVFYLSVEGGGEGESPYKVVVHCAGSATSAEDRQRQCQQIIQEMEMDCN</sequence>
<protein>
    <submittedName>
        <fullName evidence="1">Uncharacterized protein</fullName>
    </submittedName>
</protein>
<name>A0ABD3G571_9STRA</name>
<dbReference type="Proteomes" id="UP001632037">
    <property type="component" value="Unassembled WGS sequence"/>
</dbReference>
<keyword evidence="2" id="KW-1185">Reference proteome</keyword>
<comment type="caution">
    <text evidence="1">The sequence shown here is derived from an EMBL/GenBank/DDBJ whole genome shotgun (WGS) entry which is preliminary data.</text>
</comment>
<accession>A0ABD3G571</accession>
<dbReference type="EMBL" id="JBIMZQ010000002">
    <property type="protein sequence ID" value="KAL3673619.1"/>
    <property type="molecule type" value="Genomic_DNA"/>
</dbReference>
<reference evidence="1 2" key="1">
    <citation type="submission" date="2024-09" db="EMBL/GenBank/DDBJ databases">
        <title>Genome sequencing and assembly of Phytophthora oleae, isolate VK10A, causative agent of rot of olive drupes.</title>
        <authorList>
            <person name="Conti Taguali S."/>
            <person name="Riolo M."/>
            <person name="La Spada F."/>
            <person name="Cacciola S.O."/>
            <person name="Dionisio G."/>
        </authorList>
    </citation>
    <scope>NUCLEOTIDE SEQUENCE [LARGE SCALE GENOMIC DNA]</scope>
    <source>
        <strain evidence="1 2">VK10A</strain>
    </source>
</reference>
<evidence type="ECO:0000313" key="1">
    <source>
        <dbReference type="EMBL" id="KAL3673619.1"/>
    </source>
</evidence>